<dbReference type="Proteomes" id="UP000828390">
    <property type="component" value="Unassembled WGS sequence"/>
</dbReference>
<keyword evidence="2" id="KW-0472">Membrane</keyword>
<evidence type="ECO:0000313" key="3">
    <source>
        <dbReference type="EMBL" id="KAH3777896.1"/>
    </source>
</evidence>
<organism evidence="3 4">
    <name type="scientific">Dreissena polymorpha</name>
    <name type="common">Zebra mussel</name>
    <name type="synonym">Mytilus polymorpha</name>
    <dbReference type="NCBI Taxonomy" id="45954"/>
    <lineage>
        <taxon>Eukaryota</taxon>
        <taxon>Metazoa</taxon>
        <taxon>Spiralia</taxon>
        <taxon>Lophotrochozoa</taxon>
        <taxon>Mollusca</taxon>
        <taxon>Bivalvia</taxon>
        <taxon>Autobranchia</taxon>
        <taxon>Heteroconchia</taxon>
        <taxon>Euheterodonta</taxon>
        <taxon>Imparidentia</taxon>
        <taxon>Neoheterodontei</taxon>
        <taxon>Myida</taxon>
        <taxon>Dreissenoidea</taxon>
        <taxon>Dreissenidae</taxon>
        <taxon>Dreissena</taxon>
    </lineage>
</organism>
<keyword evidence="2" id="KW-0812">Transmembrane</keyword>
<proteinExistence type="predicted"/>
<reference evidence="3" key="1">
    <citation type="journal article" date="2019" name="bioRxiv">
        <title>The Genome of the Zebra Mussel, Dreissena polymorpha: A Resource for Invasive Species Research.</title>
        <authorList>
            <person name="McCartney M.A."/>
            <person name="Auch B."/>
            <person name="Kono T."/>
            <person name="Mallez S."/>
            <person name="Zhang Y."/>
            <person name="Obille A."/>
            <person name="Becker A."/>
            <person name="Abrahante J.E."/>
            <person name="Garbe J."/>
            <person name="Badalamenti J.P."/>
            <person name="Herman A."/>
            <person name="Mangelson H."/>
            <person name="Liachko I."/>
            <person name="Sullivan S."/>
            <person name="Sone E.D."/>
            <person name="Koren S."/>
            <person name="Silverstein K.A.T."/>
            <person name="Beckman K.B."/>
            <person name="Gohl D.M."/>
        </authorList>
    </citation>
    <scope>NUCLEOTIDE SEQUENCE</scope>
    <source>
        <strain evidence="3">Duluth1</strain>
        <tissue evidence="3">Whole animal</tissue>
    </source>
</reference>
<name>A0A9D4EFW8_DREPO</name>
<feature type="transmembrane region" description="Helical" evidence="2">
    <location>
        <begin position="19"/>
        <end position="36"/>
    </location>
</feature>
<dbReference type="AlphaFoldDB" id="A0A9D4EFW8"/>
<gene>
    <name evidence="3" type="ORF">DPMN_179344</name>
</gene>
<sequence>MGERVTTKFNRRLVTARTIYTETYAIFLMSVMLIRVRMAVFERKGKVCPVFEEEDLPEDGLRYATPVGGRTLPSPIVVHSNREKNKRHQGNNGWCSTTDAAGAGKGGNTLPSTKASSSMVTVDTKDATMAILIGLSQVTTDAVGTG</sequence>
<evidence type="ECO:0000313" key="4">
    <source>
        <dbReference type="Proteomes" id="UP000828390"/>
    </source>
</evidence>
<feature type="region of interest" description="Disordered" evidence="1">
    <location>
        <begin position="81"/>
        <end position="115"/>
    </location>
</feature>
<keyword evidence="4" id="KW-1185">Reference proteome</keyword>
<reference evidence="3" key="2">
    <citation type="submission" date="2020-11" db="EMBL/GenBank/DDBJ databases">
        <authorList>
            <person name="McCartney M.A."/>
            <person name="Auch B."/>
            <person name="Kono T."/>
            <person name="Mallez S."/>
            <person name="Becker A."/>
            <person name="Gohl D.M."/>
            <person name="Silverstein K.A.T."/>
            <person name="Koren S."/>
            <person name="Bechman K.B."/>
            <person name="Herman A."/>
            <person name="Abrahante J.E."/>
            <person name="Garbe J."/>
        </authorList>
    </citation>
    <scope>NUCLEOTIDE SEQUENCE</scope>
    <source>
        <strain evidence="3">Duluth1</strain>
        <tissue evidence="3">Whole animal</tissue>
    </source>
</reference>
<protein>
    <submittedName>
        <fullName evidence="3">Uncharacterized protein</fullName>
    </submittedName>
</protein>
<evidence type="ECO:0000256" key="2">
    <source>
        <dbReference type="SAM" id="Phobius"/>
    </source>
</evidence>
<feature type="compositionally biased region" description="Polar residues" evidence="1">
    <location>
        <begin position="90"/>
        <end position="99"/>
    </location>
</feature>
<evidence type="ECO:0000256" key="1">
    <source>
        <dbReference type="SAM" id="MobiDB-lite"/>
    </source>
</evidence>
<keyword evidence="2" id="KW-1133">Transmembrane helix</keyword>
<accession>A0A9D4EFW8</accession>
<dbReference type="EMBL" id="JAIWYP010000009">
    <property type="protein sequence ID" value="KAH3777896.1"/>
    <property type="molecule type" value="Genomic_DNA"/>
</dbReference>
<comment type="caution">
    <text evidence="3">The sequence shown here is derived from an EMBL/GenBank/DDBJ whole genome shotgun (WGS) entry which is preliminary data.</text>
</comment>